<name>A0ABT0J9F3_9MICO</name>
<protein>
    <submittedName>
        <fullName evidence="2">Uncharacterized protein</fullName>
    </submittedName>
</protein>
<accession>A0ABT0J9F3</accession>
<evidence type="ECO:0000313" key="2">
    <source>
        <dbReference type="EMBL" id="MCK9796133.1"/>
    </source>
</evidence>
<proteinExistence type="predicted"/>
<evidence type="ECO:0000256" key="1">
    <source>
        <dbReference type="SAM" id="Phobius"/>
    </source>
</evidence>
<dbReference type="RefSeq" id="WP_416345989.1">
    <property type="nucleotide sequence ID" value="NZ_JALQCY010000009.1"/>
</dbReference>
<keyword evidence="1" id="KW-0812">Transmembrane</keyword>
<feature type="transmembrane region" description="Helical" evidence="1">
    <location>
        <begin position="85"/>
        <end position="104"/>
    </location>
</feature>
<dbReference type="Proteomes" id="UP001651050">
    <property type="component" value="Unassembled WGS sequence"/>
</dbReference>
<evidence type="ECO:0000313" key="3">
    <source>
        <dbReference type="Proteomes" id="UP001651050"/>
    </source>
</evidence>
<keyword evidence="3" id="KW-1185">Reference proteome</keyword>
<keyword evidence="1" id="KW-1133">Transmembrane helix</keyword>
<feature type="transmembrane region" description="Helical" evidence="1">
    <location>
        <begin position="58"/>
        <end position="79"/>
    </location>
</feature>
<gene>
    <name evidence="2" type="ORF">M1843_20515</name>
</gene>
<sequence length="128" mass="13809">MSMLRGAVTLLGLRRGPAATLAVMLLTVVVGLVAAHLGRRTIGRPSQLAFGLAQETGYGEMFFSVLTVWATGLLAWAAVRWRQAVLGAWAGAFVLLLLDDRLMLHERAGGWIREHVAIVPDHPTGELV</sequence>
<dbReference type="EMBL" id="JALQCY010000009">
    <property type="protein sequence ID" value="MCK9796133.1"/>
    <property type="molecule type" value="Genomic_DNA"/>
</dbReference>
<reference evidence="2 3" key="1">
    <citation type="submission" date="2022-02" db="EMBL/GenBank/DDBJ databases">
        <title>The car tank lid bacteriome: a reservoir of bacteria with potential in bioremediation of fuel.</title>
        <authorList>
            <person name="Vidal-Verdu A."/>
            <person name="Gomez-Martinez D."/>
            <person name="Latorre-Perez A."/>
            <person name="Pereto J."/>
            <person name="Porcar M."/>
        </authorList>
    </citation>
    <scope>NUCLEOTIDE SEQUENCE [LARGE SCALE GENOMIC DNA]</scope>
    <source>
        <strain evidence="2 3">4D.3</strain>
    </source>
</reference>
<keyword evidence="1" id="KW-0472">Membrane</keyword>
<comment type="caution">
    <text evidence="2">The sequence shown here is derived from an EMBL/GenBank/DDBJ whole genome shotgun (WGS) entry which is preliminary data.</text>
</comment>
<feature type="transmembrane region" description="Helical" evidence="1">
    <location>
        <begin position="20"/>
        <end position="37"/>
    </location>
</feature>
<organism evidence="2 3">
    <name type="scientific">Isoptericola peretonis</name>
    <dbReference type="NCBI Taxonomy" id="2918523"/>
    <lineage>
        <taxon>Bacteria</taxon>
        <taxon>Bacillati</taxon>
        <taxon>Actinomycetota</taxon>
        <taxon>Actinomycetes</taxon>
        <taxon>Micrococcales</taxon>
        <taxon>Promicromonosporaceae</taxon>
        <taxon>Isoptericola</taxon>
    </lineage>
</organism>